<dbReference type="AlphaFoldDB" id="A0A9P7FEW8"/>
<evidence type="ECO:0000256" key="2">
    <source>
        <dbReference type="SAM" id="SignalP"/>
    </source>
</evidence>
<evidence type="ECO:0000313" key="4">
    <source>
        <dbReference type="Proteomes" id="UP000823399"/>
    </source>
</evidence>
<name>A0A9P7FEW8_9AGAM</name>
<keyword evidence="1" id="KW-0175">Coiled coil</keyword>
<dbReference type="GeneID" id="64702654"/>
<keyword evidence="2" id="KW-0732">Signal</keyword>
<evidence type="ECO:0000256" key="1">
    <source>
        <dbReference type="SAM" id="Coils"/>
    </source>
</evidence>
<protein>
    <submittedName>
        <fullName evidence="3">Uncharacterized protein</fullName>
    </submittedName>
</protein>
<dbReference type="RefSeq" id="XP_041297560.1">
    <property type="nucleotide sequence ID" value="XM_041440395.1"/>
</dbReference>
<gene>
    <name evidence="3" type="ORF">F5147DRAFT_758107</name>
</gene>
<feature type="signal peptide" evidence="2">
    <location>
        <begin position="1"/>
        <end position="16"/>
    </location>
</feature>
<proteinExistence type="predicted"/>
<dbReference type="OrthoDB" id="2689697at2759"/>
<reference evidence="3" key="1">
    <citation type="journal article" date="2020" name="New Phytol.">
        <title>Comparative genomics reveals dynamic genome evolution in host specialist ectomycorrhizal fungi.</title>
        <authorList>
            <person name="Lofgren L.A."/>
            <person name="Nguyen N.H."/>
            <person name="Vilgalys R."/>
            <person name="Ruytinx J."/>
            <person name="Liao H.L."/>
            <person name="Branco S."/>
            <person name="Kuo A."/>
            <person name="LaButti K."/>
            <person name="Lipzen A."/>
            <person name="Andreopoulos W."/>
            <person name="Pangilinan J."/>
            <person name="Riley R."/>
            <person name="Hundley H."/>
            <person name="Na H."/>
            <person name="Barry K."/>
            <person name="Grigoriev I.V."/>
            <person name="Stajich J.E."/>
            <person name="Kennedy P.G."/>
        </authorList>
    </citation>
    <scope>NUCLEOTIDE SEQUENCE</scope>
    <source>
        <strain evidence="3">FC423</strain>
    </source>
</reference>
<feature type="chain" id="PRO_5040127821" evidence="2">
    <location>
        <begin position="17"/>
        <end position="142"/>
    </location>
</feature>
<sequence>MSWTPFLCSVPATVISISVVVELEWLKERWQTQDVQNARKWILQASWPGSNLIGNRTLSITAGAHQLNSDCLSIFRSASTTTSSTSTIPPTPIIVSETMMRSPTPETTEERIRKELEQDRKDAECELKMQVYNSKRLNAQQI</sequence>
<dbReference type="Proteomes" id="UP000823399">
    <property type="component" value="Unassembled WGS sequence"/>
</dbReference>
<feature type="coiled-coil region" evidence="1">
    <location>
        <begin position="106"/>
        <end position="133"/>
    </location>
</feature>
<comment type="caution">
    <text evidence="3">The sequence shown here is derived from an EMBL/GenBank/DDBJ whole genome shotgun (WGS) entry which is preliminary data.</text>
</comment>
<accession>A0A9P7FEW8</accession>
<keyword evidence="4" id="KW-1185">Reference proteome</keyword>
<dbReference type="EMBL" id="JABBWM010000006">
    <property type="protein sequence ID" value="KAG2116461.1"/>
    <property type="molecule type" value="Genomic_DNA"/>
</dbReference>
<evidence type="ECO:0000313" key="3">
    <source>
        <dbReference type="EMBL" id="KAG2116461.1"/>
    </source>
</evidence>
<organism evidence="3 4">
    <name type="scientific">Suillus discolor</name>
    <dbReference type="NCBI Taxonomy" id="1912936"/>
    <lineage>
        <taxon>Eukaryota</taxon>
        <taxon>Fungi</taxon>
        <taxon>Dikarya</taxon>
        <taxon>Basidiomycota</taxon>
        <taxon>Agaricomycotina</taxon>
        <taxon>Agaricomycetes</taxon>
        <taxon>Agaricomycetidae</taxon>
        <taxon>Boletales</taxon>
        <taxon>Suillineae</taxon>
        <taxon>Suillaceae</taxon>
        <taxon>Suillus</taxon>
    </lineage>
</organism>